<proteinExistence type="predicted"/>
<name>A0ACB9EZU1_CICIN</name>
<reference evidence="2" key="1">
    <citation type="journal article" date="2022" name="Mol. Ecol. Resour.">
        <title>The genomes of chicory, endive, great burdock and yacon provide insights into Asteraceae palaeo-polyploidization history and plant inulin production.</title>
        <authorList>
            <person name="Fan W."/>
            <person name="Wang S."/>
            <person name="Wang H."/>
            <person name="Wang A."/>
            <person name="Jiang F."/>
            <person name="Liu H."/>
            <person name="Zhao H."/>
            <person name="Xu D."/>
            <person name="Zhang Y."/>
        </authorList>
    </citation>
    <scope>NUCLEOTIDE SEQUENCE [LARGE SCALE GENOMIC DNA]</scope>
    <source>
        <strain evidence="2">cv. Punajuju</strain>
    </source>
</reference>
<accession>A0ACB9EZU1</accession>
<protein>
    <submittedName>
        <fullName evidence="1">Uncharacterized protein</fullName>
    </submittedName>
</protein>
<organism evidence="1 2">
    <name type="scientific">Cichorium intybus</name>
    <name type="common">Chicory</name>
    <dbReference type="NCBI Taxonomy" id="13427"/>
    <lineage>
        <taxon>Eukaryota</taxon>
        <taxon>Viridiplantae</taxon>
        <taxon>Streptophyta</taxon>
        <taxon>Embryophyta</taxon>
        <taxon>Tracheophyta</taxon>
        <taxon>Spermatophyta</taxon>
        <taxon>Magnoliopsida</taxon>
        <taxon>eudicotyledons</taxon>
        <taxon>Gunneridae</taxon>
        <taxon>Pentapetalae</taxon>
        <taxon>asterids</taxon>
        <taxon>campanulids</taxon>
        <taxon>Asterales</taxon>
        <taxon>Asteraceae</taxon>
        <taxon>Cichorioideae</taxon>
        <taxon>Cichorieae</taxon>
        <taxon>Cichoriinae</taxon>
        <taxon>Cichorium</taxon>
    </lineage>
</organism>
<dbReference type="EMBL" id="CM042011">
    <property type="protein sequence ID" value="KAI3764372.1"/>
    <property type="molecule type" value="Genomic_DNA"/>
</dbReference>
<comment type="caution">
    <text evidence="1">The sequence shown here is derived from an EMBL/GenBank/DDBJ whole genome shotgun (WGS) entry which is preliminary data.</text>
</comment>
<sequence length="102" mass="11258">MGNCEEPKNCKPEITSSPPKEQKQTGHVYPDWATMQHMMPPYAAIYPHAAEVGKIEQIEQLPYINANGSSKKVTSVTVTPANDLTIMPPMLQVVWYGICAAN</sequence>
<reference evidence="1 2" key="2">
    <citation type="journal article" date="2022" name="Mol. Ecol. Resour.">
        <title>The genomes of chicory, endive, great burdock and yacon provide insights into Asteraceae paleo-polyploidization history and plant inulin production.</title>
        <authorList>
            <person name="Fan W."/>
            <person name="Wang S."/>
            <person name="Wang H."/>
            <person name="Wang A."/>
            <person name="Jiang F."/>
            <person name="Liu H."/>
            <person name="Zhao H."/>
            <person name="Xu D."/>
            <person name="Zhang Y."/>
        </authorList>
    </citation>
    <scope>NUCLEOTIDE SEQUENCE [LARGE SCALE GENOMIC DNA]</scope>
    <source>
        <strain evidence="2">cv. Punajuju</strain>
        <tissue evidence="1">Leaves</tissue>
    </source>
</reference>
<gene>
    <name evidence="1" type="ORF">L2E82_14379</name>
</gene>
<dbReference type="Proteomes" id="UP001055811">
    <property type="component" value="Linkage Group LG03"/>
</dbReference>
<evidence type="ECO:0000313" key="2">
    <source>
        <dbReference type="Proteomes" id="UP001055811"/>
    </source>
</evidence>
<evidence type="ECO:0000313" key="1">
    <source>
        <dbReference type="EMBL" id="KAI3764372.1"/>
    </source>
</evidence>
<keyword evidence="2" id="KW-1185">Reference proteome</keyword>